<evidence type="ECO:0000259" key="2">
    <source>
        <dbReference type="PROSITE" id="PS50405"/>
    </source>
</evidence>
<dbReference type="SUPFAM" id="SSF52833">
    <property type="entry name" value="Thioredoxin-like"/>
    <property type="match status" value="1"/>
</dbReference>
<dbReference type="PROSITE" id="PS50404">
    <property type="entry name" value="GST_NTER"/>
    <property type="match status" value="1"/>
</dbReference>
<evidence type="ECO:0000313" key="3">
    <source>
        <dbReference type="EMBL" id="GGF88815.1"/>
    </source>
</evidence>
<feature type="domain" description="GST N-terminal" evidence="1">
    <location>
        <begin position="1"/>
        <end position="79"/>
    </location>
</feature>
<protein>
    <submittedName>
        <fullName evidence="3">Starvation protein A</fullName>
    </submittedName>
</protein>
<dbReference type="SUPFAM" id="SSF47616">
    <property type="entry name" value="GST C-terminal domain-like"/>
    <property type="match status" value="1"/>
</dbReference>
<dbReference type="InterPro" id="IPR036282">
    <property type="entry name" value="Glutathione-S-Trfase_C_sf"/>
</dbReference>
<dbReference type="PANTHER" id="PTHR43968:SF6">
    <property type="entry name" value="GLUTATHIONE S-TRANSFERASE OMEGA"/>
    <property type="match status" value="1"/>
</dbReference>
<dbReference type="PANTHER" id="PTHR43968">
    <property type="match status" value="1"/>
</dbReference>
<dbReference type="RefSeq" id="WP_117001149.1">
    <property type="nucleotide sequence ID" value="NZ_BMJS01000001.1"/>
</dbReference>
<dbReference type="InterPro" id="IPR036249">
    <property type="entry name" value="Thioredoxin-like_sf"/>
</dbReference>
<dbReference type="InterPro" id="IPR004046">
    <property type="entry name" value="GST_C"/>
</dbReference>
<evidence type="ECO:0000313" key="4">
    <source>
        <dbReference type="Proteomes" id="UP000636949"/>
    </source>
</evidence>
<dbReference type="Pfam" id="PF00043">
    <property type="entry name" value="GST_C"/>
    <property type="match status" value="1"/>
</dbReference>
<feature type="domain" description="GST C-terminal" evidence="2">
    <location>
        <begin position="84"/>
        <end position="200"/>
    </location>
</feature>
<dbReference type="InterPro" id="IPR050983">
    <property type="entry name" value="GST_Omega/HSP26"/>
</dbReference>
<dbReference type="Pfam" id="PF13417">
    <property type="entry name" value="GST_N_3"/>
    <property type="match status" value="1"/>
</dbReference>
<dbReference type="PROSITE" id="PS51354">
    <property type="entry name" value="GLUTAREDOXIN_2"/>
    <property type="match status" value="1"/>
</dbReference>
<reference evidence="3" key="1">
    <citation type="journal article" date="2014" name="Int. J. Syst. Evol. Microbiol.">
        <title>Complete genome sequence of Corynebacterium casei LMG S-19264T (=DSM 44701T), isolated from a smear-ripened cheese.</title>
        <authorList>
            <consortium name="US DOE Joint Genome Institute (JGI-PGF)"/>
            <person name="Walter F."/>
            <person name="Albersmeier A."/>
            <person name="Kalinowski J."/>
            <person name="Ruckert C."/>
        </authorList>
    </citation>
    <scope>NUCLEOTIDE SEQUENCE</scope>
    <source>
        <strain evidence="3">CGMCC 1.15758</strain>
    </source>
</reference>
<dbReference type="InterPro" id="IPR040079">
    <property type="entry name" value="Glutathione_S-Trfase"/>
</dbReference>
<dbReference type="Proteomes" id="UP000636949">
    <property type="component" value="Unassembled WGS sequence"/>
</dbReference>
<dbReference type="Gene3D" id="1.20.1050.10">
    <property type="match status" value="1"/>
</dbReference>
<dbReference type="SFLD" id="SFLDS00019">
    <property type="entry name" value="Glutathione_Transferase_(cytos"/>
    <property type="match status" value="1"/>
</dbReference>
<dbReference type="InterPro" id="IPR004045">
    <property type="entry name" value="Glutathione_S-Trfase_N"/>
</dbReference>
<keyword evidence="4" id="KW-1185">Reference proteome</keyword>
<dbReference type="GO" id="GO:0005737">
    <property type="term" value="C:cytoplasm"/>
    <property type="evidence" value="ECO:0007669"/>
    <property type="project" value="TreeGrafter"/>
</dbReference>
<gene>
    <name evidence="3" type="primary">sspA</name>
    <name evidence="3" type="ORF">GCM10010995_02540</name>
</gene>
<comment type="caution">
    <text evidence="3">The sequence shown here is derived from an EMBL/GenBank/DDBJ whole genome shotgun (WGS) entry which is preliminary data.</text>
</comment>
<dbReference type="SFLD" id="SFLDG00358">
    <property type="entry name" value="Main_(cytGST)"/>
    <property type="match status" value="1"/>
</dbReference>
<sequence>MYITLFIKKDCPYSHSARIALEEKRMSFKVVELDEIIDKEMILELNPEGTLPILKERDYVIYDPEVVMLYIDERYPAPSLLPNYPVERARTRLAMTRIDREWYSLLNFILCGTDQKKVEEAKVALVDSFRAIEPIFSENEFFMSDSMTLADCSLAALLHALPLQGIPLDESLGDITKYAERIFARESFQRTLPKQVKKVYRRH</sequence>
<evidence type="ECO:0000259" key="1">
    <source>
        <dbReference type="PROSITE" id="PS50404"/>
    </source>
</evidence>
<dbReference type="AlphaFoldDB" id="A0A8J2Z2G1"/>
<name>A0A8J2Z2G1_9GAMM</name>
<dbReference type="EMBL" id="BMJS01000001">
    <property type="protein sequence ID" value="GGF88815.1"/>
    <property type="molecule type" value="Genomic_DNA"/>
</dbReference>
<organism evidence="3 4">
    <name type="scientific">Cysteiniphilum litorale</name>
    <dbReference type="NCBI Taxonomy" id="2056700"/>
    <lineage>
        <taxon>Bacteria</taxon>
        <taxon>Pseudomonadati</taxon>
        <taxon>Pseudomonadota</taxon>
        <taxon>Gammaproteobacteria</taxon>
        <taxon>Thiotrichales</taxon>
        <taxon>Fastidiosibacteraceae</taxon>
        <taxon>Cysteiniphilum</taxon>
    </lineage>
</organism>
<accession>A0A8J2Z2G1</accession>
<dbReference type="PROSITE" id="PS50405">
    <property type="entry name" value="GST_CTER"/>
    <property type="match status" value="1"/>
</dbReference>
<dbReference type="Gene3D" id="3.40.30.10">
    <property type="entry name" value="Glutaredoxin"/>
    <property type="match status" value="1"/>
</dbReference>
<reference evidence="3" key="2">
    <citation type="submission" date="2020-09" db="EMBL/GenBank/DDBJ databases">
        <authorList>
            <person name="Sun Q."/>
            <person name="Zhou Y."/>
        </authorList>
    </citation>
    <scope>NUCLEOTIDE SEQUENCE</scope>
    <source>
        <strain evidence="3">CGMCC 1.15758</strain>
    </source>
</reference>
<dbReference type="InterPro" id="IPR010987">
    <property type="entry name" value="Glutathione-S-Trfase_C-like"/>
</dbReference>
<dbReference type="OrthoDB" id="9781431at2"/>
<proteinExistence type="predicted"/>